<evidence type="ECO:0000313" key="10">
    <source>
        <dbReference type="Proteomes" id="UP000290289"/>
    </source>
</evidence>
<dbReference type="CDD" id="cd03009">
    <property type="entry name" value="TryX_like_TryX_NRX"/>
    <property type="match status" value="4"/>
</dbReference>
<evidence type="ECO:0000259" key="8">
    <source>
        <dbReference type="PROSITE" id="PS51352"/>
    </source>
</evidence>
<evidence type="ECO:0000256" key="4">
    <source>
        <dbReference type="ARBA" id="ARBA00023027"/>
    </source>
</evidence>
<name>A0A498HJR7_MALDO</name>
<dbReference type="SUPFAM" id="SSF57889">
    <property type="entry name" value="Cysteine-rich domain"/>
    <property type="match status" value="1"/>
</dbReference>
<feature type="domain" description="Thioredoxin" evidence="8">
    <location>
        <begin position="420"/>
        <end position="572"/>
    </location>
</feature>
<dbReference type="InterPro" id="IPR013766">
    <property type="entry name" value="Thioredoxin_domain"/>
</dbReference>
<dbReference type="InterPro" id="IPR046349">
    <property type="entry name" value="C1-like_sf"/>
</dbReference>
<evidence type="ECO:0000256" key="1">
    <source>
        <dbReference type="ARBA" id="ARBA00012612"/>
    </source>
</evidence>
<dbReference type="PROSITE" id="PS00194">
    <property type="entry name" value="THIOREDOXIN_1"/>
    <property type="match status" value="1"/>
</dbReference>
<dbReference type="Pfam" id="PF13905">
    <property type="entry name" value="Thioredoxin_8"/>
    <property type="match status" value="5"/>
</dbReference>
<feature type="domain" description="Thioredoxin" evidence="8">
    <location>
        <begin position="14"/>
        <end position="162"/>
    </location>
</feature>
<dbReference type="Pfam" id="PF02713">
    <property type="entry name" value="DUF220"/>
    <property type="match status" value="1"/>
</dbReference>
<keyword evidence="3" id="KW-0560">Oxidoreductase</keyword>
<dbReference type="PROSITE" id="PS51352">
    <property type="entry name" value="THIOREDOXIN_2"/>
    <property type="match status" value="4"/>
</dbReference>
<dbReference type="AlphaFoldDB" id="A0A498HJR7"/>
<keyword evidence="2" id="KW-0677">Repeat</keyword>
<dbReference type="Proteomes" id="UP000290289">
    <property type="component" value="Chromosome 16"/>
</dbReference>
<evidence type="ECO:0000256" key="6">
    <source>
        <dbReference type="ARBA" id="ARBA00047388"/>
    </source>
</evidence>
<comment type="catalytic activity">
    <reaction evidence="6">
        <text>[protein]-dithiol + NAD(+) = [protein]-disulfide + NADH + H(+)</text>
        <dbReference type="Rhea" id="RHEA:18749"/>
        <dbReference type="Rhea" id="RHEA-COMP:10593"/>
        <dbReference type="Rhea" id="RHEA-COMP:10594"/>
        <dbReference type="ChEBI" id="CHEBI:15378"/>
        <dbReference type="ChEBI" id="CHEBI:29950"/>
        <dbReference type="ChEBI" id="CHEBI:50058"/>
        <dbReference type="ChEBI" id="CHEBI:57540"/>
        <dbReference type="ChEBI" id="CHEBI:57945"/>
        <dbReference type="EC" id="1.8.1.8"/>
    </reaction>
</comment>
<proteinExistence type="inferred from homology"/>
<feature type="domain" description="Thioredoxin" evidence="8">
    <location>
        <begin position="708"/>
        <end position="891"/>
    </location>
</feature>
<dbReference type="EMBL" id="RDQH01000342">
    <property type="protein sequence ID" value="RXH69745.1"/>
    <property type="molecule type" value="Genomic_DNA"/>
</dbReference>
<keyword evidence="4" id="KW-0520">NAD</keyword>
<gene>
    <name evidence="9" type="ORF">DVH24_007001</name>
</gene>
<dbReference type="InterPro" id="IPR003863">
    <property type="entry name" value="DUF220"/>
</dbReference>
<reference evidence="9 10" key="1">
    <citation type="submission" date="2018-10" db="EMBL/GenBank/DDBJ databases">
        <title>A high-quality apple genome assembly.</title>
        <authorList>
            <person name="Hu J."/>
        </authorList>
    </citation>
    <scope>NUCLEOTIDE SEQUENCE [LARGE SCALE GENOMIC DNA]</scope>
    <source>
        <strain evidence="10">cv. HFTH1</strain>
        <tissue evidence="9">Young leaf</tissue>
    </source>
</reference>
<dbReference type="EC" id="1.8.1.8" evidence="1"/>
<dbReference type="PANTHER" id="PTHR13871:SF96">
    <property type="entry name" value="THIOREDOXIN DOMAIN-CONTAINING PROTEIN"/>
    <property type="match status" value="1"/>
</dbReference>
<dbReference type="InterPro" id="IPR017937">
    <property type="entry name" value="Thioredoxin_CS"/>
</dbReference>
<evidence type="ECO:0000256" key="7">
    <source>
        <dbReference type="ARBA" id="ARBA00047804"/>
    </source>
</evidence>
<dbReference type="STRING" id="3750.A0A498HJR7"/>
<sequence length="1278" mass="144882">MANGDEHGVTHDLLSLLSSADRNFLLRNNGDQVEISSLTGKIVGLYFSATWCGPCLRFTPDLVEVHQELAAKGDFEVVFISSDRDEESYTGYFSKMPWLSIPFWDSETRKRLKEFFKVRGIPNLVIIDANGKVSIDDGTKIVRDYGANGYPFTAERFAELVEIEKAEEKAQTLESILISGDRNFVIGKDGTQIPVADLVGKNILLYFSAHWCPPCRAFLPTLVEAYHEIKAKDDAFEVIFISSDRDQDSFDEFFATMPWLALPFGDSRKAFLSRKFKVQGIPMLVAIGPTGQTVTREARNHIMAHGAKAYPFTEEHLEAESEEMAKGWPEKLKSALHEKHELFLCAMGAENRERCGHSAVRNVISISTRSACSREIKRPKMMANRKERNPKKDEFLQQLKKYVCVIMANGDEHGVTHDLLSLLASADRNFLLRNNGDQVEISSLTGKIVGLYFSASWCGPCRRFTPNLVEVHQDLAAKGDFEVVFISSDRDEESFNGYFSKMPWLSIPYSDLETRKRLKEFFKVRGIPHLVIIDANGKVSIDDGTKIVMDHGVDGYPFTAEKMNFLIEQEAVAKENQSLSSLLVSNSRDYLISKDGNKVSVSKLEGKIVGLYFSLYTHKPCKEFTQALVKFHEKLKEKGENFEIVLISLDLEEEHFKEGFQVSWLALPFKDKNCEKLARYFALESLPRLVIIGQDGKTLHSNAAELIEEYGAEAYPFTAEKIAELAELKLEEQTVQSLLVAGGRDFVVEKNGSRVPVSELAGKHILLYFSAHWCRPCRAFMPKLIKAYNQIKAKDNAIEIIFLSSDRDHHSFKEFFETMPWLAIPLGDPRKALLQRKFKIQAIPALVAISPSGQTLSTQARQLIQAHGADAYPFTEEHLKQLEEKLEEEAKGWPEKVKSILHAEHELTRVLHHDYVCWCREPGSGWSFYCKDCDFDLHPRCALGNNGGTKDDPPTAKDDPSKAAEDYICDGDVCRKTEVTTTNVNVGKNERNGQLKAFDLAFSKALLQVPQKLQNCVKSQLRRLVKDDGVKTVSFLPKKAASLELDLEKQLQAWRENPSWVDQPPDMKVSVPKGSLCNLGEVISRNVLVDEGHRQVVELEQAAIWKFLWWSGTFAVHVLVDQNRKDHSMKFKQIKTGFMEKFEGCWRMEPLFVDEKTCFPFKPKTWADYNSCTGGKGRIGSKLSLEQLIQPSIVPPPPISWYLRGITSKTTEMLINDMLAEAARLRGELNPEESNKENEMSQDREVLSHVDNVSDIKERWALHRRNAKQCHRRLQPVK</sequence>
<evidence type="ECO:0000256" key="5">
    <source>
        <dbReference type="ARBA" id="ARBA00025782"/>
    </source>
</evidence>
<accession>A0A498HJR7</accession>
<dbReference type="SUPFAM" id="SSF52833">
    <property type="entry name" value="Thioredoxin-like"/>
    <property type="match status" value="5"/>
</dbReference>
<keyword evidence="10" id="KW-1185">Reference proteome</keyword>
<evidence type="ECO:0000256" key="3">
    <source>
        <dbReference type="ARBA" id="ARBA00023002"/>
    </source>
</evidence>
<comment type="caution">
    <text evidence="9">The sequence shown here is derived from an EMBL/GenBank/DDBJ whole genome shotgun (WGS) entry which is preliminary data.</text>
</comment>
<feature type="domain" description="Thioredoxin" evidence="8">
    <location>
        <begin position="164"/>
        <end position="326"/>
    </location>
</feature>
<comment type="similarity">
    <text evidence="5">Belongs to the nucleoredoxin family.</text>
</comment>
<comment type="catalytic activity">
    <reaction evidence="7">
        <text>[protein]-dithiol + NADP(+) = [protein]-disulfide + NADPH + H(+)</text>
        <dbReference type="Rhea" id="RHEA:18753"/>
        <dbReference type="Rhea" id="RHEA-COMP:10593"/>
        <dbReference type="Rhea" id="RHEA-COMP:10594"/>
        <dbReference type="ChEBI" id="CHEBI:15378"/>
        <dbReference type="ChEBI" id="CHEBI:29950"/>
        <dbReference type="ChEBI" id="CHEBI:50058"/>
        <dbReference type="ChEBI" id="CHEBI:57783"/>
        <dbReference type="ChEBI" id="CHEBI:58349"/>
        <dbReference type="EC" id="1.8.1.8"/>
    </reaction>
</comment>
<organism evidence="9 10">
    <name type="scientific">Malus domestica</name>
    <name type="common">Apple</name>
    <name type="synonym">Pyrus malus</name>
    <dbReference type="NCBI Taxonomy" id="3750"/>
    <lineage>
        <taxon>Eukaryota</taxon>
        <taxon>Viridiplantae</taxon>
        <taxon>Streptophyta</taxon>
        <taxon>Embryophyta</taxon>
        <taxon>Tracheophyta</taxon>
        <taxon>Spermatophyta</taxon>
        <taxon>Magnoliopsida</taxon>
        <taxon>eudicotyledons</taxon>
        <taxon>Gunneridae</taxon>
        <taxon>Pentapetalae</taxon>
        <taxon>rosids</taxon>
        <taxon>fabids</taxon>
        <taxon>Rosales</taxon>
        <taxon>Rosaceae</taxon>
        <taxon>Amygdaloideae</taxon>
        <taxon>Maleae</taxon>
        <taxon>Malus</taxon>
    </lineage>
</organism>
<dbReference type="GO" id="GO:0004791">
    <property type="term" value="F:thioredoxin-disulfide reductase (NADPH) activity"/>
    <property type="evidence" value="ECO:0007669"/>
    <property type="project" value="InterPro"/>
</dbReference>
<protein>
    <recommendedName>
        <fullName evidence="1">protein-disulfide reductase</fullName>
        <ecNumber evidence="1">1.8.1.8</ecNumber>
    </recommendedName>
</protein>
<dbReference type="InterPro" id="IPR012336">
    <property type="entry name" value="Thioredoxin-like_fold"/>
</dbReference>
<dbReference type="InterPro" id="IPR036249">
    <property type="entry name" value="Thioredoxin-like_sf"/>
</dbReference>
<dbReference type="InterPro" id="IPR052259">
    <property type="entry name" value="Nucleoredoxin-like"/>
</dbReference>
<dbReference type="Gene3D" id="3.40.30.10">
    <property type="entry name" value="Glutaredoxin"/>
    <property type="match status" value="5"/>
</dbReference>
<evidence type="ECO:0000256" key="2">
    <source>
        <dbReference type="ARBA" id="ARBA00022737"/>
    </source>
</evidence>
<dbReference type="PANTHER" id="PTHR13871">
    <property type="entry name" value="THIOREDOXIN"/>
    <property type="match status" value="1"/>
</dbReference>
<evidence type="ECO:0000313" key="9">
    <source>
        <dbReference type="EMBL" id="RXH69745.1"/>
    </source>
</evidence>
<dbReference type="InterPro" id="IPR045870">
    <property type="entry name" value="TryX_NRX_thioredoxin_dom"/>
</dbReference>